<evidence type="ECO:0008006" key="2">
    <source>
        <dbReference type="Google" id="ProtNLM"/>
    </source>
</evidence>
<dbReference type="InterPro" id="IPR032675">
    <property type="entry name" value="LRR_dom_sf"/>
</dbReference>
<reference evidence="1" key="1">
    <citation type="submission" date="2018-10" db="EMBL/GenBank/DDBJ databases">
        <title>Hidden diversity of soil giant viruses.</title>
        <authorList>
            <person name="Schulz F."/>
            <person name="Alteio L."/>
            <person name="Goudeau D."/>
            <person name="Ryan E.M."/>
            <person name="Malmstrom R.R."/>
            <person name="Blanchard J."/>
            <person name="Woyke T."/>
        </authorList>
    </citation>
    <scope>NUCLEOTIDE SEQUENCE</scope>
    <source>
        <strain evidence="1">HYV1</strain>
    </source>
</reference>
<dbReference type="EMBL" id="MK072416">
    <property type="protein sequence ID" value="AYV84677.1"/>
    <property type="molecule type" value="Genomic_DNA"/>
</dbReference>
<feature type="non-terminal residue" evidence="1">
    <location>
        <position position="187"/>
    </location>
</feature>
<dbReference type="Gene3D" id="3.80.10.10">
    <property type="entry name" value="Ribonuclease Inhibitor"/>
    <property type="match status" value="1"/>
</dbReference>
<gene>
    <name evidence="1" type="ORF">Hyperionvirus34_1</name>
</gene>
<proteinExistence type="predicted"/>
<dbReference type="SUPFAM" id="SSF52047">
    <property type="entry name" value="RNI-like"/>
    <property type="match status" value="1"/>
</dbReference>
<name>A0A3G5ABY6_9VIRU</name>
<evidence type="ECO:0000313" key="1">
    <source>
        <dbReference type="EMBL" id="AYV84677.1"/>
    </source>
</evidence>
<sequence length="187" mass="21565">MASFHSIYNVPFHLLCEFLDLDELKSVSYINRYLKKRVYDIGAPCVTIKNVKTGIIWMKICLNVKLEAPRGFRKITPDHLARLTRLTYLFLHPFPANGNFLSKTLISLKYLNHLNLMDNDWLEDHHLINLTSLTKLNLSNTRLITDAGISTLTKLEDLTIRNNEIITDIGIRHLTNLKLLILHETTG</sequence>
<protein>
    <recommendedName>
        <fullName evidence="2">F-box domain-containing protein</fullName>
    </recommendedName>
</protein>
<accession>A0A3G5ABY6</accession>
<organism evidence="1">
    <name type="scientific">Hyperionvirus sp</name>
    <dbReference type="NCBI Taxonomy" id="2487770"/>
    <lineage>
        <taxon>Viruses</taxon>
        <taxon>Varidnaviria</taxon>
        <taxon>Bamfordvirae</taxon>
        <taxon>Nucleocytoviricota</taxon>
        <taxon>Megaviricetes</taxon>
        <taxon>Imitervirales</taxon>
        <taxon>Mimiviridae</taxon>
        <taxon>Klosneuvirinae</taxon>
    </lineage>
</organism>